<dbReference type="GO" id="GO:0070292">
    <property type="term" value="P:N-acylphosphatidylethanolamine metabolic process"/>
    <property type="evidence" value="ECO:0007669"/>
    <property type="project" value="TreeGrafter"/>
</dbReference>
<reference evidence="2" key="1">
    <citation type="submission" date="2023-02" db="EMBL/GenBank/DDBJ databases">
        <authorList>
            <person name="Palmer J.M."/>
        </authorList>
    </citation>
    <scope>NUCLEOTIDE SEQUENCE</scope>
    <source>
        <strain evidence="2">FW57</strain>
    </source>
</reference>
<dbReference type="PANTHER" id="PTHR15032">
    <property type="entry name" value="N-ACYL-PHOSPHATIDYLETHANOLAMINE-HYDROLYZING PHOSPHOLIPASE D"/>
    <property type="match status" value="1"/>
</dbReference>
<dbReference type="Proteomes" id="UP001197093">
    <property type="component" value="Unassembled WGS sequence"/>
</dbReference>
<organism evidence="2 3">
    <name type="scientific">Staphylotrichum longicolle</name>
    <dbReference type="NCBI Taxonomy" id="669026"/>
    <lineage>
        <taxon>Eukaryota</taxon>
        <taxon>Fungi</taxon>
        <taxon>Dikarya</taxon>
        <taxon>Ascomycota</taxon>
        <taxon>Pezizomycotina</taxon>
        <taxon>Sordariomycetes</taxon>
        <taxon>Sordariomycetidae</taxon>
        <taxon>Sordariales</taxon>
        <taxon>Chaetomiaceae</taxon>
        <taxon>Staphylotrichum</taxon>
    </lineage>
</organism>
<sequence length="251" mass="28168">MDAASLTAIYQSSKDSVRFFVPLNNKRYLLSFDIPPDRIVEMDWWDSVQLTHPSSPGTILKIHCTPAQHNSFRAANDTNTALWSSWYLEHLRPSHPAFRVFFAGDGGYQFHPSPSWPPPPPSSVQNQYTTTDNATATTNSHNSDDEASEYPPCPAFRQIRTRLGAPHLLLLPVSVGATYAYLRSFVPLPDWCNPFPRHSEGVTGANHMGPWDAVRVLRVMTDARRDEEDGAVAIVGRRTYEKGLSEEELCL</sequence>
<dbReference type="Gene3D" id="3.60.15.10">
    <property type="entry name" value="Ribonuclease Z/Hydroxyacylglutathione hydrolase-like"/>
    <property type="match status" value="1"/>
</dbReference>
<dbReference type="GO" id="GO:0070290">
    <property type="term" value="F:N-acylphosphatidylethanolamine-specific phospholipase D activity"/>
    <property type="evidence" value="ECO:0007669"/>
    <property type="project" value="TreeGrafter"/>
</dbReference>
<comment type="caution">
    <text evidence="2">The sequence shown here is derived from an EMBL/GenBank/DDBJ whole genome shotgun (WGS) entry which is preliminary data.</text>
</comment>
<dbReference type="GO" id="GO:0070291">
    <property type="term" value="P:N-acylethanolamine metabolic process"/>
    <property type="evidence" value="ECO:0007669"/>
    <property type="project" value="TreeGrafter"/>
</dbReference>
<evidence type="ECO:0000259" key="1">
    <source>
        <dbReference type="Pfam" id="PF12706"/>
    </source>
</evidence>
<protein>
    <recommendedName>
        <fullName evidence="1">Metallo-beta-lactamase domain-containing protein</fullName>
    </recommendedName>
</protein>
<dbReference type="PANTHER" id="PTHR15032:SF27">
    <property type="entry name" value="N-ACYL-PHOSPHATIDYLETHANOLAMINE-HYDROLYZING PHOSPHOLIPASE D"/>
    <property type="match status" value="1"/>
</dbReference>
<name>A0AAD4ERE1_9PEZI</name>
<dbReference type="EMBL" id="JAHCVI010000004">
    <property type="protein sequence ID" value="KAG7285985.1"/>
    <property type="molecule type" value="Genomic_DNA"/>
</dbReference>
<keyword evidence="3" id="KW-1185">Reference proteome</keyword>
<dbReference type="Pfam" id="PF12706">
    <property type="entry name" value="Lactamase_B_2"/>
    <property type="match status" value="1"/>
</dbReference>
<evidence type="ECO:0000313" key="2">
    <source>
        <dbReference type="EMBL" id="KAG7285985.1"/>
    </source>
</evidence>
<dbReference type="AlphaFoldDB" id="A0AAD4ERE1"/>
<dbReference type="InterPro" id="IPR036866">
    <property type="entry name" value="RibonucZ/Hydroxyglut_hydro"/>
</dbReference>
<dbReference type="GO" id="GO:0005737">
    <property type="term" value="C:cytoplasm"/>
    <property type="evidence" value="ECO:0007669"/>
    <property type="project" value="TreeGrafter"/>
</dbReference>
<accession>A0AAD4ERE1</accession>
<proteinExistence type="predicted"/>
<dbReference type="InterPro" id="IPR001279">
    <property type="entry name" value="Metallo-B-lactamas"/>
</dbReference>
<feature type="domain" description="Metallo-beta-lactamase" evidence="1">
    <location>
        <begin position="28"/>
        <end position="108"/>
    </location>
</feature>
<evidence type="ECO:0000313" key="3">
    <source>
        <dbReference type="Proteomes" id="UP001197093"/>
    </source>
</evidence>
<gene>
    <name evidence="2" type="ORF">NEMBOFW57_008281</name>
</gene>